<sequence length="101" mass="11420">MLCLRFGFDHKTHDFKVIRIAYLRGANGGYMEVEAHKLSTGLWTTVYSKAINSKLDINYSSIYLNGAIIGFPIRRMKVAKLLVFDLSDETFSEMGSPRVLA</sequence>
<proteinExistence type="predicted"/>
<accession>A0ABS8UNX2</accession>
<evidence type="ECO:0000313" key="2">
    <source>
        <dbReference type="Proteomes" id="UP000823775"/>
    </source>
</evidence>
<gene>
    <name evidence="1" type="ORF">HAX54_018189</name>
</gene>
<name>A0ABS8UNX2_DATST</name>
<dbReference type="Proteomes" id="UP000823775">
    <property type="component" value="Unassembled WGS sequence"/>
</dbReference>
<evidence type="ECO:0000313" key="1">
    <source>
        <dbReference type="EMBL" id="MCD9559863.1"/>
    </source>
</evidence>
<protein>
    <submittedName>
        <fullName evidence="1">Uncharacterized protein</fullName>
    </submittedName>
</protein>
<dbReference type="EMBL" id="JACEIK010002233">
    <property type="protein sequence ID" value="MCD9559863.1"/>
    <property type="molecule type" value="Genomic_DNA"/>
</dbReference>
<keyword evidence="2" id="KW-1185">Reference proteome</keyword>
<organism evidence="1 2">
    <name type="scientific">Datura stramonium</name>
    <name type="common">Jimsonweed</name>
    <name type="synonym">Common thornapple</name>
    <dbReference type="NCBI Taxonomy" id="4076"/>
    <lineage>
        <taxon>Eukaryota</taxon>
        <taxon>Viridiplantae</taxon>
        <taxon>Streptophyta</taxon>
        <taxon>Embryophyta</taxon>
        <taxon>Tracheophyta</taxon>
        <taxon>Spermatophyta</taxon>
        <taxon>Magnoliopsida</taxon>
        <taxon>eudicotyledons</taxon>
        <taxon>Gunneridae</taxon>
        <taxon>Pentapetalae</taxon>
        <taxon>asterids</taxon>
        <taxon>lamiids</taxon>
        <taxon>Solanales</taxon>
        <taxon>Solanaceae</taxon>
        <taxon>Solanoideae</taxon>
        <taxon>Datureae</taxon>
        <taxon>Datura</taxon>
    </lineage>
</organism>
<reference evidence="1 2" key="1">
    <citation type="journal article" date="2021" name="BMC Genomics">
        <title>Datura genome reveals duplications of psychoactive alkaloid biosynthetic genes and high mutation rate following tissue culture.</title>
        <authorList>
            <person name="Rajewski A."/>
            <person name="Carter-House D."/>
            <person name="Stajich J."/>
            <person name="Litt A."/>
        </authorList>
    </citation>
    <scope>NUCLEOTIDE SEQUENCE [LARGE SCALE GENOMIC DNA]</scope>
    <source>
        <strain evidence="1">AR-01</strain>
    </source>
</reference>
<comment type="caution">
    <text evidence="1">The sequence shown here is derived from an EMBL/GenBank/DDBJ whole genome shotgun (WGS) entry which is preliminary data.</text>
</comment>